<reference evidence="1 2" key="1">
    <citation type="journal article" date="2014" name="BMC Genomics">
        <title>The complete genome sequences of poxviruses isolated from a penguin and a pigeon in South Africa and comparison to other sequenced avipoxviruses.</title>
        <authorList>
            <person name="Offerman K."/>
            <person name="Carulei O."/>
            <person name="van der Walt A.P."/>
            <person name="Douglass N."/>
            <person name="Williamson A.L."/>
        </authorList>
    </citation>
    <scope>NUCLEOTIDE SEQUENCE [LARGE SCALE GENOMIC DNA]</scope>
    <source>
        <strain evidence="1">FeP2</strain>
    </source>
</reference>
<gene>
    <name evidence="1" type="ORF">fep_236</name>
</gene>
<name>A0A068EH94_9POXV</name>
<evidence type="ECO:0000313" key="1">
    <source>
        <dbReference type="EMBL" id="AID46728.1"/>
    </source>
</evidence>
<dbReference type="Proteomes" id="UP000101521">
    <property type="component" value="Segment"/>
</dbReference>
<keyword evidence="2" id="KW-1185">Reference proteome</keyword>
<dbReference type="KEGG" id="vg:19737966"/>
<accession>A0A068EH94</accession>
<proteinExistence type="predicted"/>
<sequence>MGNASSMIYTVNNNPLQDYKFYYNSSYDNTLLDAFSVMSDDGKIDMIDATANHLLKSWNYELQLFLSSLQNTDMDKRVKDRLIDNTKIVYENRNKEISESSVIVDGFKNIRDKISVVEKEIADFYNNESQRDKLEYKANQFKKKGDYESYLFLKMLSEQEHDVSLRDKTKSLLKETISYRKENTC</sequence>
<evidence type="ECO:0000313" key="2">
    <source>
        <dbReference type="Proteomes" id="UP000101521"/>
    </source>
</evidence>
<protein>
    <submittedName>
        <fullName evidence="1">Putative A47L-like protein</fullName>
    </submittedName>
</protein>
<dbReference type="RefSeq" id="YP_009046452.1">
    <property type="nucleotide sequence ID" value="NC_024447.1"/>
</dbReference>
<organism evidence="1 2">
    <name type="scientific">Pigeonpox virus</name>
    <dbReference type="NCBI Taxonomy" id="10264"/>
    <lineage>
        <taxon>Viruses</taxon>
        <taxon>Varidnaviria</taxon>
        <taxon>Bamfordvirae</taxon>
        <taxon>Nucleocytoviricota</taxon>
        <taxon>Pokkesviricetes</taxon>
        <taxon>Chitovirales</taxon>
        <taxon>Poxviridae</taxon>
        <taxon>Chordopoxvirinae</taxon>
        <taxon>Avipoxvirus</taxon>
        <taxon>Avipoxvirus pigeonpox</taxon>
    </lineage>
</organism>
<dbReference type="EMBL" id="KJ801920">
    <property type="protein sequence ID" value="AID46728.1"/>
    <property type="molecule type" value="Genomic_DNA"/>
</dbReference>
<dbReference type="GeneID" id="19737966"/>